<sequence length="254" mass="27981">MKNILVTGAGTGFGKLYTIELAKRGHAVHAGVEITSQITQLREELSALGLKANVFKLDICNEYDRNYASHLDIDILVNNAGVGQGGAIVDMPSRVLHNQFEVNFFATIEITNQILRSLVKKKQGRLVFISSIAGLLTGSKSGAYCASKHALEAAVGAIKEEVKSYGITVSTINPGPYLTGFNDRLSEAAKMWYDPENSLVNHDDLSFPMDQYPPEQDLQAMVDVIENDNASFRNVFPKDLIPFVQEYQAKLWKA</sequence>
<gene>
    <name evidence="4" type="ORF">SAMN05421733_105192</name>
</gene>
<dbReference type="PANTHER" id="PTHR42901:SF1">
    <property type="entry name" value="ALCOHOL DEHYDROGENASE"/>
    <property type="match status" value="1"/>
</dbReference>
<protein>
    <submittedName>
        <fullName evidence="4">Short-chain dehydrogenase</fullName>
    </submittedName>
</protein>
<dbReference type="PRINTS" id="PR00080">
    <property type="entry name" value="SDRFAMILY"/>
</dbReference>
<dbReference type="GO" id="GO:0016491">
    <property type="term" value="F:oxidoreductase activity"/>
    <property type="evidence" value="ECO:0007669"/>
    <property type="project" value="UniProtKB-KW"/>
</dbReference>
<dbReference type="RefSeq" id="WP_092748008.1">
    <property type="nucleotide sequence ID" value="NZ_FMYL01000005.1"/>
</dbReference>
<dbReference type="Pfam" id="PF00106">
    <property type="entry name" value="adh_short"/>
    <property type="match status" value="1"/>
</dbReference>
<accession>A0A1G6HGF4</accession>
<dbReference type="Gene3D" id="3.40.50.720">
    <property type="entry name" value="NAD(P)-binding Rossmann-like Domain"/>
    <property type="match status" value="1"/>
</dbReference>
<keyword evidence="5" id="KW-1185">Reference proteome</keyword>
<dbReference type="PRINTS" id="PR00081">
    <property type="entry name" value="GDHRDH"/>
</dbReference>
<dbReference type="EMBL" id="FMYL01000005">
    <property type="protein sequence ID" value="SDB93320.1"/>
    <property type="molecule type" value="Genomic_DNA"/>
</dbReference>
<reference evidence="5" key="1">
    <citation type="submission" date="2016-09" db="EMBL/GenBank/DDBJ databases">
        <authorList>
            <person name="Varghese N."/>
            <person name="Submissions S."/>
        </authorList>
    </citation>
    <scope>NUCLEOTIDE SEQUENCE [LARGE SCALE GENOMIC DNA]</scope>
    <source>
        <strain evidence="5">ANC 4422</strain>
    </source>
</reference>
<evidence type="ECO:0000256" key="2">
    <source>
        <dbReference type="ARBA" id="ARBA00023002"/>
    </source>
</evidence>
<dbReference type="SUPFAM" id="SSF51735">
    <property type="entry name" value="NAD(P)-binding Rossmann-fold domains"/>
    <property type="match status" value="1"/>
</dbReference>
<dbReference type="STRING" id="1219383.SAMN05421733_105192"/>
<name>A0A1G6HGF4_9GAMM</name>
<organism evidence="4 5">
    <name type="scientific">Acinetobacter boissieri</name>
    <dbReference type="NCBI Taxonomy" id="1219383"/>
    <lineage>
        <taxon>Bacteria</taxon>
        <taxon>Pseudomonadati</taxon>
        <taxon>Pseudomonadota</taxon>
        <taxon>Gammaproteobacteria</taxon>
        <taxon>Moraxellales</taxon>
        <taxon>Moraxellaceae</taxon>
        <taxon>Acinetobacter</taxon>
    </lineage>
</organism>
<keyword evidence="2" id="KW-0560">Oxidoreductase</keyword>
<dbReference type="Proteomes" id="UP000242501">
    <property type="component" value="Unassembled WGS sequence"/>
</dbReference>
<evidence type="ECO:0000313" key="5">
    <source>
        <dbReference type="Proteomes" id="UP000242501"/>
    </source>
</evidence>
<proteinExistence type="inferred from homology"/>
<dbReference type="AlphaFoldDB" id="A0A1G6HGF4"/>
<comment type="similarity">
    <text evidence="1 3">Belongs to the short-chain dehydrogenases/reductases (SDR) family.</text>
</comment>
<dbReference type="NCBIfam" id="NF006776">
    <property type="entry name" value="PRK09291.1"/>
    <property type="match status" value="1"/>
</dbReference>
<evidence type="ECO:0000313" key="4">
    <source>
        <dbReference type="EMBL" id="SDB93320.1"/>
    </source>
</evidence>
<dbReference type="OrthoDB" id="9775296at2"/>
<dbReference type="InterPro" id="IPR036291">
    <property type="entry name" value="NAD(P)-bd_dom_sf"/>
</dbReference>
<evidence type="ECO:0000256" key="1">
    <source>
        <dbReference type="ARBA" id="ARBA00006484"/>
    </source>
</evidence>
<dbReference type="InterPro" id="IPR002347">
    <property type="entry name" value="SDR_fam"/>
</dbReference>
<evidence type="ECO:0000256" key="3">
    <source>
        <dbReference type="RuleBase" id="RU000363"/>
    </source>
</evidence>
<dbReference type="PANTHER" id="PTHR42901">
    <property type="entry name" value="ALCOHOL DEHYDROGENASE"/>
    <property type="match status" value="1"/>
</dbReference>